<organism evidence="3 4">
    <name type="scientific">Psychrobacillus mangrovi</name>
    <dbReference type="NCBI Taxonomy" id="3117745"/>
    <lineage>
        <taxon>Bacteria</taxon>
        <taxon>Bacillati</taxon>
        <taxon>Bacillota</taxon>
        <taxon>Bacilli</taxon>
        <taxon>Bacillales</taxon>
        <taxon>Bacillaceae</taxon>
        <taxon>Psychrobacillus</taxon>
    </lineage>
</organism>
<accession>A0ABU8F4S2</accession>
<feature type="chain" id="PRO_5046552444" description="DUF4352 domain-containing protein" evidence="2">
    <location>
        <begin position="20"/>
        <end position="223"/>
    </location>
</feature>
<name>A0ABU8F4S2_9BACI</name>
<evidence type="ECO:0000256" key="2">
    <source>
        <dbReference type="SAM" id="SignalP"/>
    </source>
</evidence>
<dbReference type="PROSITE" id="PS51257">
    <property type="entry name" value="PROKAR_LIPOPROTEIN"/>
    <property type="match status" value="1"/>
</dbReference>
<feature type="signal peptide" evidence="2">
    <location>
        <begin position="1"/>
        <end position="19"/>
    </location>
</feature>
<gene>
    <name evidence="3" type="ORF">WAX74_10135</name>
</gene>
<protein>
    <recommendedName>
        <fullName evidence="5">DUF4352 domain-containing protein</fullName>
    </recommendedName>
</protein>
<feature type="compositionally biased region" description="Low complexity" evidence="1">
    <location>
        <begin position="33"/>
        <end position="46"/>
    </location>
</feature>
<dbReference type="EMBL" id="JBAWSY010000006">
    <property type="protein sequence ID" value="MEI4769998.1"/>
    <property type="molecule type" value="Genomic_DNA"/>
</dbReference>
<keyword evidence="2" id="KW-0732">Signal</keyword>
<reference evidence="3 4" key="1">
    <citation type="submission" date="2024-01" db="EMBL/GenBank/DDBJ databases">
        <title>Seven novel Bacillus-like species.</title>
        <authorList>
            <person name="Liu G."/>
        </authorList>
    </citation>
    <scope>NUCLEOTIDE SEQUENCE [LARGE SCALE GENOMIC DNA]</scope>
    <source>
        <strain evidence="3 4">FJAT-51614</strain>
    </source>
</reference>
<evidence type="ECO:0008006" key="5">
    <source>
        <dbReference type="Google" id="ProtNLM"/>
    </source>
</evidence>
<sequence>MKKAILFLGISLTMILASCGDTDESTEDKDVSDTSVTTEVSATETTNVEDGEQKEETENTEEKSEVNSDDKSTKAIPQGENLLKEDIVFEYEDGDIVMTINHAEFTKEFASSTGDDKRSIISDKEIYLHLSGSISNDTLDSFSYGHQLGSVKFKAIYDNKHEFDFLATTESLDGSKLEGASIDSLQEQTFHLYSQVPLPVSERDNSLVFVVIDSEGEHEITLR</sequence>
<feature type="region of interest" description="Disordered" evidence="1">
    <location>
        <begin position="21"/>
        <end position="77"/>
    </location>
</feature>
<dbReference type="RefSeq" id="WP_336497559.1">
    <property type="nucleotide sequence ID" value="NZ_JBAWSY010000006.1"/>
</dbReference>
<feature type="compositionally biased region" description="Basic and acidic residues" evidence="1">
    <location>
        <begin position="54"/>
        <end position="73"/>
    </location>
</feature>
<evidence type="ECO:0000256" key="1">
    <source>
        <dbReference type="SAM" id="MobiDB-lite"/>
    </source>
</evidence>
<evidence type="ECO:0000313" key="4">
    <source>
        <dbReference type="Proteomes" id="UP001364890"/>
    </source>
</evidence>
<dbReference type="Proteomes" id="UP001364890">
    <property type="component" value="Unassembled WGS sequence"/>
</dbReference>
<evidence type="ECO:0000313" key="3">
    <source>
        <dbReference type="EMBL" id="MEI4769998.1"/>
    </source>
</evidence>
<keyword evidence="4" id="KW-1185">Reference proteome</keyword>
<proteinExistence type="predicted"/>
<comment type="caution">
    <text evidence="3">The sequence shown here is derived from an EMBL/GenBank/DDBJ whole genome shotgun (WGS) entry which is preliminary data.</text>
</comment>